<organism evidence="1 2">
    <name type="scientific">Candidatus Desulfosporosinus infrequens</name>
    <dbReference type="NCBI Taxonomy" id="2043169"/>
    <lineage>
        <taxon>Bacteria</taxon>
        <taxon>Bacillati</taxon>
        <taxon>Bacillota</taxon>
        <taxon>Clostridia</taxon>
        <taxon>Eubacteriales</taxon>
        <taxon>Desulfitobacteriaceae</taxon>
        <taxon>Desulfosporosinus</taxon>
    </lineage>
</organism>
<dbReference type="AlphaFoldDB" id="A0A2U3KA40"/>
<protein>
    <submittedName>
        <fullName evidence="1">Uncharacterized protein</fullName>
    </submittedName>
</protein>
<dbReference type="EMBL" id="OMOF01000070">
    <property type="protein sequence ID" value="SPF36420.1"/>
    <property type="molecule type" value="Genomic_DNA"/>
</dbReference>
<proteinExistence type="predicted"/>
<accession>A0A2U3KA40</accession>
<evidence type="ECO:0000313" key="2">
    <source>
        <dbReference type="Proteomes" id="UP000238916"/>
    </source>
</evidence>
<gene>
    <name evidence="1" type="ORF">SBF1_1610015</name>
</gene>
<sequence length="72" mass="8437">MDFGIALIDLRHLNNVNFEGLNMLDPPLVGLLVYQYFRKNKSTLLCEPDRQREYFYFLSILRGVNLGKKLSD</sequence>
<dbReference type="Proteomes" id="UP000238916">
    <property type="component" value="Unassembled WGS sequence"/>
</dbReference>
<evidence type="ECO:0000313" key="1">
    <source>
        <dbReference type="EMBL" id="SPF36420.1"/>
    </source>
</evidence>
<reference evidence="2" key="1">
    <citation type="submission" date="2018-02" db="EMBL/GenBank/DDBJ databases">
        <authorList>
            <person name="Hausmann B."/>
        </authorList>
    </citation>
    <scope>NUCLEOTIDE SEQUENCE [LARGE SCALE GENOMIC DNA]</scope>
    <source>
        <strain evidence="2">Peat soil MAG SbF1</strain>
    </source>
</reference>
<name>A0A2U3KA40_9FIRM</name>